<keyword evidence="2" id="KW-0175">Coiled coil</keyword>
<dbReference type="Pfam" id="PF25954">
    <property type="entry name" value="Beta-barrel_RND_2"/>
    <property type="match status" value="1"/>
</dbReference>
<evidence type="ECO:0000256" key="1">
    <source>
        <dbReference type="ARBA" id="ARBA00009477"/>
    </source>
</evidence>
<accession>A0ABU7GGP0</accession>
<feature type="domain" description="Multidrug resistance protein MdtA-like barrel-sandwich hybrid" evidence="4">
    <location>
        <begin position="107"/>
        <end position="233"/>
    </location>
</feature>
<name>A0ABU7GGP0_9SPHN</name>
<evidence type="ECO:0000313" key="7">
    <source>
        <dbReference type="EMBL" id="MEE1878151.1"/>
    </source>
</evidence>
<feature type="domain" description="YknX-like C-terminal permuted SH3-like" evidence="6">
    <location>
        <begin position="325"/>
        <end position="390"/>
    </location>
</feature>
<proteinExistence type="inferred from homology"/>
<dbReference type="Gene3D" id="2.40.30.170">
    <property type="match status" value="1"/>
</dbReference>
<organism evidence="7 8">
    <name type="scientific">Altererythrobacter litoralis</name>
    <dbReference type="NCBI Taxonomy" id="3113904"/>
    <lineage>
        <taxon>Bacteria</taxon>
        <taxon>Pseudomonadati</taxon>
        <taxon>Pseudomonadota</taxon>
        <taxon>Alphaproteobacteria</taxon>
        <taxon>Sphingomonadales</taxon>
        <taxon>Erythrobacteraceae</taxon>
        <taxon>Altererythrobacter</taxon>
    </lineage>
</organism>
<evidence type="ECO:0000259" key="6">
    <source>
        <dbReference type="Pfam" id="PF25989"/>
    </source>
</evidence>
<keyword evidence="3" id="KW-0812">Transmembrane</keyword>
<dbReference type="NCBIfam" id="TIGR01730">
    <property type="entry name" value="RND_mfp"/>
    <property type="match status" value="1"/>
</dbReference>
<protein>
    <submittedName>
        <fullName evidence="7">Efflux RND transporter periplasmic adaptor subunit</fullName>
    </submittedName>
</protein>
<gene>
    <name evidence="7" type="ORF">VRS74_10705</name>
</gene>
<dbReference type="EMBL" id="JAZDQV010000010">
    <property type="protein sequence ID" value="MEE1878151.1"/>
    <property type="molecule type" value="Genomic_DNA"/>
</dbReference>
<evidence type="ECO:0000256" key="3">
    <source>
        <dbReference type="SAM" id="Phobius"/>
    </source>
</evidence>
<comment type="caution">
    <text evidence="7">The sequence shown here is derived from an EMBL/GenBank/DDBJ whole genome shotgun (WGS) entry which is preliminary data.</text>
</comment>
<dbReference type="Gene3D" id="2.40.50.100">
    <property type="match status" value="1"/>
</dbReference>
<evidence type="ECO:0000313" key="8">
    <source>
        <dbReference type="Proteomes" id="UP001343492"/>
    </source>
</evidence>
<dbReference type="InterPro" id="IPR058625">
    <property type="entry name" value="MdtA-like_BSH"/>
</dbReference>
<dbReference type="PANTHER" id="PTHR30469:SF15">
    <property type="entry name" value="HLYD FAMILY OF SECRETION PROTEINS"/>
    <property type="match status" value="1"/>
</dbReference>
<comment type="similarity">
    <text evidence="1">Belongs to the membrane fusion protein (MFP) (TC 8.A.1) family.</text>
</comment>
<dbReference type="RefSeq" id="WP_354145255.1">
    <property type="nucleotide sequence ID" value="NZ_JAZDQV010000010.1"/>
</dbReference>
<dbReference type="Pfam" id="PF25989">
    <property type="entry name" value="YknX_C"/>
    <property type="match status" value="1"/>
</dbReference>
<dbReference type="InterPro" id="IPR058792">
    <property type="entry name" value="Beta-barrel_RND_2"/>
</dbReference>
<dbReference type="Gene3D" id="2.40.420.20">
    <property type="match status" value="1"/>
</dbReference>
<evidence type="ECO:0000256" key="2">
    <source>
        <dbReference type="SAM" id="Coils"/>
    </source>
</evidence>
<feature type="domain" description="CusB-like beta-barrel" evidence="5">
    <location>
        <begin position="248"/>
        <end position="317"/>
    </location>
</feature>
<dbReference type="Proteomes" id="UP001343492">
    <property type="component" value="Unassembled WGS sequence"/>
</dbReference>
<feature type="transmembrane region" description="Helical" evidence="3">
    <location>
        <begin position="33"/>
        <end position="51"/>
    </location>
</feature>
<keyword evidence="3" id="KW-1133">Transmembrane helix</keyword>
<dbReference type="InterPro" id="IPR006143">
    <property type="entry name" value="RND_pump_MFP"/>
</dbReference>
<keyword evidence="3" id="KW-0472">Membrane</keyword>
<keyword evidence="8" id="KW-1185">Reference proteome</keyword>
<dbReference type="Gene3D" id="1.10.287.470">
    <property type="entry name" value="Helix hairpin bin"/>
    <property type="match status" value="1"/>
</dbReference>
<evidence type="ECO:0000259" key="4">
    <source>
        <dbReference type="Pfam" id="PF25917"/>
    </source>
</evidence>
<dbReference type="Pfam" id="PF25917">
    <property type="entry name" value="BSH_RND"/>
    <property type="match status" value="1"/>
</dbReference>
<dbReference type="PANTHER" id="PTHR30469">
    <property type="entry name" value="MULTIDRUG RESISTANCE PROTEIN MDTA"/>
    <property type="match status" value="1"/>
</dbReference>
<dbReference type="SUPFAM" id="SSF111369">
    <property type="entry name" value="HlyD-like secretion proteins"/>
    <property type="match status" value="1"/>
</dbReference>
<sequence length="397" mass="41243">MNYETAVRSETAEAINSRYDLSGERTASSRLKWVIAAGALIIAAIVAVYFFTRNGEAATVAGGDDRSQAPSVTVIAAGQTTVEGSLKTSGALAARRAMPVGVVGEGGRVVSVPVEQGQWVRAGQILASIDRSVQSQQARSSAAQIDVAKADAQLAQANLDRALQLVERGFVSRADVDRLTATRDAARARVAVAEAQYGELLARNARLNIVAPAAGLLLERNVEPGQTVSAGSPPLFLIAKGGEIELLARLGEEQLARLAVGVSAEVVPVGSDKSFTGAVWQIEPTIDPQNRQGTARIALAYAPELRPGGFAGVTIKTGPINAPILPESAVLNDSDGSFVYIVDKDNKAQRRAVKTGVVTSTGITIESGLDGSERIVLRAGGFLTAGETVNPIVGGAK</sequence>
<reference evidence="7 8" key="1">
    <citation type="submission" date="2024-01" db="EMBL/GenBank/DDBJ databases">
        <title>The genome sequence of Erythrobacteraceae sp. strain 1XM1-14.</title>
        <authorList>
            <person name="Liu Y."/>
        </authorList>
    </citation>
    <scope>NUCLEOTIDE SEQUENCE [LARGE SCALE GENOMIC DNA]</scope>
    <source>
        <strain evidence="7 8">1XM1-14</strain>
    </source>
</reference>
<dbReference type="InterPro" id="IPR058637">
    <property type="entry name" value="YknX-like_C"/>
</dbReference>
<evidence type="ECO:0000259" key="5">
    <source>
        <dbReference type="Pfam" id="PF25954"/>
    </source>
</evidence>
<feature type="coiled-coil region" evidence="2">
    <location>
        <begin position="145"/>
        <end position="196"/>
    </location>
</feature>